<evidence type="ECO:0000313" key="3">
    <source>
        <dbReference type="Proteomes" id="UP001589643"/>
    </source>
</evidence>
<comment type="caution">
    <text evidence="2">The sequence shown here is derived from an EMBL/GenBank/DDBJ whole genome shotgun (WGS) entry which is preliminary data.</text>
</comment>
<proteinExistence type="predicted"/>
<feature type="transmembrane region" description="Helical" evidence="1">
    <location>
        <begin position="51"/>
        <end position="69"/>
    </location>
</feature>
<gene>
    <name evidence="2" type="ORF">AB7P39_04365</name>
</gene>
<keyword evidence="1" id="KW-0472">Membrane</keyword>
<keyword evidence="1" id="KW-1133">Transmembrane helix</keyword>
<accession>A0ABV5EQ54</accession>
<protein>
    <submittedName>
        <fullName evidence="2">Uncharacterized protein</fullName>
    </submittedName>
</protein>
<evidence type="ECO:0000313" key="2">
    <source>
        <dbReference type="EMBL" id="MFB8892075.1"/>
    </source>
</evidence>
<keyword evidence="3" id="KW-1185">Reference proteome</keyword>
<dbReference type="Proteomes" id="UP001589643">
    <property type="component" value="Unassembled WGS sequence"/>
</dbReference>
<dbReference type="RefSeq" id="WP_114589103.1">
    <property type="nucleotide sequence ID" value="NZ_JBHLHV010000001.1"/>
</dbReference>
<organism evidence="2 3">
    <name type="scientific">Microbacterium plantarum</name>
    <dbReference type="NCBI Taxonomy" id="1816425"/>
    <lineage>
        <taxon>Bacteria</taxon>
        <taxon>Bacillati</taxon>
        <taxon>Actinomycetota</taxon>
        <taxon>Actinomycetes</taxon>
        <taxon>Micrococcales</taxon>
        <taxon>Microbacteriaceae</taxon>
        <taxon>Microbacterium</taxon>
    </lineage>
</organism>
<feature type="transmembrane region" description="Helical" evidence="1">
    <location>
        <begin position="23"/>
        <end position="45"/>
    </location>
</feature>
<evidence type="ECO:0000256" key="1">
    <source>
        <dbReference type="SAM" id="Phobius"/>
    </source>
</evidence>
<name>A0ABV5EQ54_9MICO</name>
<dbReference type="EMBL" id="JBHLHV010000001">
    <property type="protein sequence ID" value="MFB8892075.1"/>
    <property type="molecule type" value="Genomic_DNA"/>
</dbReference>
<keyword evidence="1" id="KW-0812">Transmembrane</keyword>
<sequence length="98" mass="9760">MTDDAAAAPTLILARLSVERESLLGALFIGLGAVALAITVIALALSPGLNLPVLVGVGAGTVLLVHGILRRSAAARAAAALDRLESAPASVSRRAEPS</sequence>
<reference evidence="2 3" key="1">
    <citation type="submission" date="2024-08" db="EMBL/GenBank/DDBJ databases">
        <title>Heavy metals resistant antinobacteria isolated from wastewater.</title>
        <authorList>
            <person name="Roman Ponce B."/>
            <person name="Blanco Mercado M.A."/>
            <person name="Avila Aldana I.N."/>
            <person name="Morales Arrieta S."/>
        </authorList>
    </citation>
    <scope>NUCLEOTIDE SEQUENCE [LARGE SCALE GENOMIC DNA]</scope>
    <source>
        <strain evidence="3">sma-1</strain>
    </source>
</reference>